<comment type="subcellular location">
    <subcellularLocation>
        <location evidence="1 9">Cell membrane</location>
        <topology evidence="1 9">Multi-pass membrane protein</topology>
    </subcellularLocation>
</comment>
<evidence type="ECO:0000256" key="2">
    <source>
        <dbReference type="ARBA" id="ARBA00007822"/>
    </source>
</evidence>
<keyword evidence="12" id="KW-1185">Reference proteome</keyword>
<protein>
    <submittedName>
        <fullName evidence="11">Small multidrug resistance pump</fullName>
    </submittedName>
</protein>
<dbReference type="EMBL" id="FNSA01000003">
    <property type="protein sequence ID" value="SEC89430.1"/>
    <property type="molecule type" value="Genomic_DNA"/>
</dbReference>
<dbReference type="PANTHER" id="PTHR30561">
    <property type="entry name" value="SMR FAMILY PROTON-DEPENDENT DRUG EFFLUX TRANSPORTER SUGE"/>
    <property type="match status" value="1"/>
</dbReference>
<dbReference type="RefSeq" id="WP_068739779.1">
    <property type="nucleotide sequence ID" value="NZ_CBDRGN010000003.1"/>
</dbReference>
<dbReference type="Pfam" id="PF00893">
    <property type="entry name" value="Multi_Drug_Res"/>
    <property type="match status" value="1"/>
</dbReference>
<reference evidence="12" key="1">
    <citation type="submission" date="2016-10" db="EMBL/GenBank/DDBJ databases">
        <authorList>
            <person name="Varghese N."/>
            <person name="Submissions S."/>
        </authorList>
    </citation>
    <scope>NUCLEOTIDE SEQUENCE [LARGE SCALE GENOMIC DNA]</scope>
    <source>
        <strain evidence="12">DSM 44234</strain>
    </source>
</reference>
<evidence type="ECO:0000313" key="11">
    <source>
        <dbReference type="EMBL" id="SEC89430.1"/>
    </source>
</evidence>
<name>A0A1H4W8M2_TSUTY</name>
<dbReference type="InterPro" id="IPR045324">
    <property type="entry name" value="Small_multidrug_res"/>
</dbReference>
<feature type="transmembrane region" description="Helical" evidence="10">
    <location>
        <begin position="87"/>
        <end position="105"/>
    </location>
</feature>
<dbReference type="OrthoDB" id="21828at2"/>
<feature type="transmembrane region" description="Helical" evidence="10">
    <location>
        <begin position="32"/>
        <end position="53"/>
    </location>
</feature>
<sequence length="110" mass="11113">MSRTATLLLAAAVVCEVAGTLALRATDGYKSLWPLIIVIPGYLGAFAFLGLSLREISVGVAYAVWSAAGTVLVTGSAALLFGDRVSATTIVGMAVTVIGVAIINLSTAAE</sequence>
<dbReference type="SUPFAM" id="SSF103481">
    <property type="entry name" value="Multidrug resistance efflux transporter EmrE"/>
    <property type="match status" value="1"/>
</dbReference>
<evidence type="ECO:0000256" key="4">
    <source>
        <dbReference type="ARBA" id="ARBA00022475"/>
    </source>
</evidence>
<dbReference type="PANTHER" id="PTHR30561:SF1">
    <property type="entry name" value="MULTIDRUG TRANSPORTER EMRE"/>
    <property type="match status" value="1"/>
</dbReference>
<evidence type="ECO:0000256" key="8">
    <source>
        <dbReference type="ARBA" id="ARBA00023251"/>
    </source>
</evidence>
<keyword evidence="4" id="KW-1003">Cell membrane</keyword>
<keyword evidence="6 10" id="KW-1133">Transmembrane helix</keyword>
<dbReference type="InterPro" id="IPR000390">
    <property type="entry name" value="Small_drug/metabolite_transptr"/>
</dbReference>
<dbReference type="InterPro" id="IPR037185">
    <property type="entry name" value="EmrE-like"/>
</dbReference>
<evidence type="ECO:0000256" key="5">
    <source>
        <dbReference type="ARBA" id="ARBA00022692"/>
    </source>
</evidence>
<evidence type="ECO:0000256" key="1">
    <source>
        <dbReference type="ARBA" id="ARBA00004651"/>
    </source>
</evidence>
<evidence type="ECO:0000256" key="3">
    <source>
        <dbReference type="ARBA" id="ARBA00022448"/>
    </source>
</evidence>
<dbReference type="Gene3D" id="1.10.3730.20">
    <property type="match status" value="1"/>
</dbReference>
<keyword evidence="7 10" id="KW-0472">Membrane</keyword>
<organism evidence="11 12">
    <name type="scientific">Tsukamurella tyrosinosolvens</name>
    <dbReference type="NCBI Taxonomy" id="57704"/>
    <lineage>
        <taxon>Bacteria</taxon>
        <taxon>Bacillati</taxon>
        <taxon>Actinomycetota</taxon>
        <taxon>Actinomycetes</taxon>
        <taxon>Mycobacteriales</taxon>
        <taxon>Tsukamurellaceae</taxon>
        <taxon>Tsukamurella</taxon>
    </lineage>
</organism>
<dbReference type="STRING" id="57704.SAMN04489793_3468"/>
<dbReference type="Proteomes" id="UP000182241">
    <property type="component" value="Unassembled WGS sequence"/>
</dbReference>
<proteinExistence type="inferred from homology"/>
<feature type="transmembrane region" description="Helical" evidence="10">
    <location>
        <begin position="60"/>
        <end position="81"/>
    </location>
</feature>
<dbReference type="GO" id="GO:0022857">
    <property type="term" value="F:transmembrane transporter activity"/>
    <property type="evidence" value="ECO:0007669"/>
    <property type="project" value="InterPro"/>
</dbReference>
<evidence type="ECO:0000256" key="9">
    <source>
        <dbReference type="RuleBase" id="RU003942"/>
    </source>
</evidence>
<gene>
    <name evidence="11" type="ORF">SAMN04489793_3468</name>
</gene>
<dbReference type="KEGG" id="tsm:ASU32_13085"/>
<evidence type="ECO:0000313" key="12">
    <source>
        <dbReference type="Proteomes" id="UP000182241"/>
    </source>
</evidence>
<dbReference type="GO" id="GO:0046677">
    <property type="term" value="P:response to antibiotic"/>
    <property type="evidence" value="ECO:0007669"/>
    <property type="project" value="UniProtKB-KW"/>
</dbReference>
<evidence type="ECO:0000256" key="10">
    <source>
        <dbReference type="SAM" id="Phobius"/>
    </source>
</evidence>
<dbReference type="AlphaFoldDB" id="A0A1H4W8M2"/>
<comment type="similarity">
    <text evidence="2">Belongs to the drug/metabolite transporter (DMT) superfamily. Small multidrug resistance (SMR) (TC 2.A.7.1) family. Mmr subfamily.</text>
</comment>
<keyword evidence="3" id="KW-0813">Transport</keyword>
<dbReference type="GO" id="GO:0005886">
    <property type="term" value="C:plasma membrane"/>
    <property type="evidence" value="ECO:0007669"/>
    <property type="project" value="UniProtKB-SubCell"/>
</dbReference>
<evidence type="ECO:0000256" key="6">
    <source>
        <dbReference type="ARBA" id="ARBA00022989"/>
    </source>
</evidence>
<evidence type="ECO:0000256" key="7">
    <source>
        <dbReference type="ARBA" id="ARBA00023136"/>
    </source>
</evidence>
<accession>A0A1H4W8M2</accession>
<keyword evidence="5 9" id="KW-0812">Transmembrane</keyword>
<keyword evidence="8" id="KW-0046">Antibiotic resistance</keyword>